<organism evidence="7 8">
    <name type="scientific">Parabacteroides chinchillae</name>
    <dbReference type="NCBI Taxonomy" id="871327"/>
    <lineage>
        <taxon>Bacteria</taxon>
        <taxon>Pseudomonadati</taxon>
        <taxon>Bacteroidota</taxon>
        <taxon>Bacteroidia</taxon>
        <taxon>Bacteroidales</taxon>
        <taxon>Tannerellaceae</taxon>
        <taxon>Parabacteroides</taxon>
    </lineage>
</organism>
<keyword evidence="4 5" id="KW-0472">Membrane</keyword>
<feature type="transmembrane region" description="Helical" evidence="5">
    <location>
        <begin position="86"/>
        <end position="105"/>
    </location>
</feature>
<keyword evidence="3 5" id="KW-1133">Transmembrane helix</keyword>
<dbReference type="GO" id="GO:0016020">
    <property type="term" value="C:membrane"/>
    <property type="evidence" value="ECO:0007669"/>
    <property type="project" value="UniProtKB-SubCell"/>
</dbReference>
<evidence type="ECO:0000259" key="6">
    <source>
        <dbReference type="Pfam" id="PF07291"/>
    </source>
</evidence>
<dbReference type="InterPro" id="IPR009908">
    <property type="entry name" value="Methylamine_util_MauE"/>
</dbReference>
<evidence type="ECO:0000256" key="5">
    <source>
        <dbReference type="SAM" id="Phobius"/>
    </source>
</evidence>
<gene>
    <name evidence="7" type="ORF">SAMN05444001_11545</name>
</gene>
<feature type="transmembrane region" description="Helical" evidence="5">
    <location>
        <begin position="154"/>
        <end position="174"/>
    </location>
</feature>
<keyword evidence="8" id="KW-1185">Reference proteome</keyword>
<dbReference type="GO" id="GO:0030416">
    <property type="term" value="P:methylamine metabolic process"/>
    <property type="evidence" value="ECO:0007669"/>
    <property type="project" value="InterPro"/>
</dbReference>
<protein>
    <submittedName>
        <fullName evidence="7">Uncharacterized membrane protein YphA, DoxX/SURF4 family</fullName>
    </submittedName>
</protein>
<evidence type="ECO:0000256" key="1">
    <source>
        <dbReference type="ARBA" id="ARBA00004141"/>
    </source>
</evidence>
<reference evidence="7 8" key="1">
    <citation type="submission" date="2016-10" db="EMBL/GenBank/DDBJ databases">
        <authorList>
            <person name="Varghese N."/>
            <person name="Submissions S."/>
        </authorList>
    </citation>
    <scope>NUCLEOTIDE SEQUENCE [LARGE SCALE GENOMIC DNA]</scope>
    <source>
        <strain evidence="7 8">DSM 29073</strain>
    </source>
</reference>
<comment type="caution">
    <text evidence="7">The sequence shown here is derived from an EMBL/GenBank/DDBJ whole genome shotgun (WGS) entry which is preliminary data.</text>
</comment>
<dbReference type="Pfam" id="PF07291">
    <property type="entry name" value="MauE"/>
    <property type="match status" value="1"/>
</dbReference>
<feature type="domain" description="Methylamine utilisation protein MauE" evidence="6">
    <location>
        <begin position="9"/>
        <end position="140"/>
    </location>
</feature>
<evidence type="ECO:0000313" key="7">
    <source>
        <dbReference type="EMBL" id="SEG11315.1"/>
    </source>
</evidence>
<evidence type="ECO:0000256" key="4">
    <source>
        <dbReference type="ARBA" id="ARBA00023136"/>
    </source>
</evidence>
<proteinExistence type="predicted"/>
<dbReference type="EMBL" id="FNVS01000015">
    <property type="protein sequence ID" value="SEG11315.1"/>
    <property type="molecule type" value="Genomic_DNA"/>
</dbReference>
<feature type="transmembrane region" description="Helical" evidence="5">
    <location>
        <begin position="125"/>
        <end position="142"/>
    </location>
</feature>
<evidence type="ECO:0000313" key="8">
    <source>
        <dbReference type="Proteomes" id="UP000236725"/>
    </source>
</evidence>
<keyword evidence="2 5" id="KW-0812">Transmembrane</keyword>
<evidence type="ECO:0000256" key="3">
    <source>
        <dbReference type="ARBA" id="ARBA00022989"/>
    </source>
</evidence>
<feature type="transmembrane region" description="Helical" evidence="5">
    <location>
        <begin position="392"/>
        <end position="411"/>
    </location>
</feature>
<accession>A0A8G2BYE1</accession>
<name>A0A8G2BYE1_9BACT</name>
<dbReference type="NCBIfam" id="NF045576">
    <property type="entry name" value="BT_3928_fam"/>
    <property type="match status" value="1"/>
</dbReference>
<dbReference type="RefSeq" id="WP_103983940.1">
    <property type="nucleotide sequence ID" value="NZ_FNVS01000015.1"/>
</dbReference>
<evidence type="ECO:0000256" key="2">
    <source>
        <dbReference type="ARBA" id="ARBA00022692"/>
    </source>
</evidence>
<dbReference type="Proteomes" id="UP000236725">
    <property type="component" value="Unassembled WGS sequence"/>
</dbReference>
<comment type="subcellular location">
    <subcellularLocation>
        <location evidence="1">Membrane</location>
        <topology evidence="1">Multi-pass membrane protein</topology>
    </subcellularLocation>
</comment>
<feature type="transmembrane region" description="Helical" evidence="5">
    <location>
        <begin position="55"/>
        <end position="79"/>
    </location>
</feature>
<dbReference type="AlphaFoldDB" id="A0A8G2BYE1"/>
<sequence>MKGKETVLKIIAESCRLLIGLVFIFSGTVKAVDPMGGAIKIGEYLASFGLDKLQSFSVLISFNLSAAEFTLGVCVLLGVYRRYASFLTLVFMLFMTPLTLYLALYDPVSDCGCFGDALVITNWQTFYKNILLLAAAIIVFIYNQKLLQCYTYKVYWFIALFAYAFNVCFAYYNYNHLPILDFRPYKVGANIPALMSIPEGAPEDEYRYSFIYEKDGVKQEFSLNDVPADDSTWTFVDSKTELIKQGYIPPVAAFNIYNDKDEDVTDLILDNQDGVLLLVAPKLEHASDERIDEINNLYDYALENNIPFYCVTGSAPAAIAEWSDNTGAEYPFLMADEVLLKTIIRSNPGLVLLKGGTVLAKWHYNDIPQEEDLKKVIDGYLLGKEPVAKEDGLLLTNLLTFTVPLLLVWMYDFGRNRRKKKTGKNEAEKK</sequence>